<dbReference type="EMBL" id="JABULH010000001">
    <property type="protein sequence ID" value="NTS64368.1"/>
    <property type="molecule type" value="Genomic_DNA"/>
</dbReference>
<gene>
    <name evidence="1" type="ORF">HRV97_04235</name>
</gene>
<dbReference type="Proteomes" id="UP000621447">
    <property type="component" value="Unassembled WGS sequence"/>
</dbReference>
<sequence>MCGLLMGLCDLLYQSYAQSILDGAMYKAGRDSALEDNVSSATQIDAKVQAMVSLLGPGMKFEPERRSYSSFLLVKPEQITDKNGNGQLDSGECFDDVNGNKQWDADPGRRSQGGANDVTRYTMRVTYTRLFPVFGLLGMSPNQTIVGETLLKNQPYRTQVTQPVESVCIK</sequence>
<comment type="caution">
    <text evidence="1">The sequence shown here is derived from an EMBL/GenBank/DDBJ whole genome shotgun (WGS) entry which is preliminary data.</text>
</comment>
<keyword evidence="2" id="KW-1185">Reference proteome</keyword>
<evidence type="ECO:0000313" key="1">
    <source>
        <dbReference type="EMBL" id="NTS64368.1"/>
    </source>
</evidence>
<evidence type="ECO:0000313" key="2">
    <source>
        <dbReference type="Proteomes" id="UP000621447"/>
    </source>
</evidence>
<proteinExistence type="predicted"/>
<organism evidence="1 2">
    <name type="scientific">Sphingomonas hominis</name>
    <dbReference type="NCBI Taxonomy" id="2741495"/>
    <lineage>
        <taxon>Bacteria</taxon>
        <taxon>Pseudomonadati</taxon>
        <taxon>Pseudomonadota</taxon>
        <taxon>Alphaproteobacteria</taxon>
        <taxon>Sphingomonadales</taxon>
        <taxon>Sphingomonadaceae</taxon>
        <taxon>Sphingomonas</taxon>
    </lineage>
</organism>
<reference evidence="1 2" key="1">
    <citation type="submission" date="2020-06" db="EMBL/GenBank/DDBJ databases">
        <title>Sphingomonas hominis sp. nov., a member of the Sphingomonas, isolated from the hair of a 22-year-old girl.</title>
        <authorList>
            <person name="Zhang D.-F."/>
            <person name="Cui X.-W."/>
        </authorList>
    </citation>
    <scope>NUCLEOTIDE SEQUENCE [LARGE SCALE GENOMIC DNA]</scope>
    <source>
        <strain evidence="1 2">HHU CXW</strain>
    </source>
</reference>
<accession>A0ABX2JDA2</accession>
<name>A0ABX2JDA2_9SPHN</name>
<protein>
    <submittedName>
        <fullName evidence="1">Pilus assembly protein</fullName>
    </submittedName>
</protein>